<dbReference type="Pfam" id="PF10545">
    <property type="entry name" value="MADF_DNA_bdg"/>
    <property type="match status" value="1"/>
</dbReference>
<evidence type="ECO:0000259" key="1">
    <source>
        <dbReference type="PROSITE" id="PS51029"/>
    </source>
</evidence>
<accession>A0A974E0G2</accession>
<sequence>MSVSFYKFPLYKTFSNASRFLTRIHYAYHSLPCLWQVKAPDYSNRQKRRDAYQILVDLCKRINPLSNGDYVKNKISNIRTVFKKEFKKVQSSRKSRASTDEIYIPRLWYYELLLFTVDQEVPRDSISNFGDQLQTSIDSLDATIQDNVNSQDIPVAQEQVSQTLHSDTIIGQTQEELLQPSEPTQRPGQKYKRKINNEEDVKNKLLTEAAAILSKADDELDAFGYSVASKLRRMSELHRL</sequence>
<evidence type="ECO:0000313" key="2">
    <source>
        <dbReference type="EMBL" id="OCU00297.1"/>
    </source>
</evidence>
<dbReference type="OMA" id="EAYSNTI"/>
<protein>
    <recommendedName>
        <fullName evidence="1">MADF domain-containing protein</fullName>
    </recommendedName>
</protein>
<evidence type="ECO:0000313" key="3">
    <source>
        <dbReference type="Proteomes" id="UP000694892"/>
    </source>
</evidence>
<dbReference type="PROSITE" id="PS51029">
    <property type="entry name" value="MADF"/>
    <property type="match status" value="1"/>
</dbReference>
<organism evidence="2 3">
    <name type="scientific">Xenopus laevis</name>
    <name type="common">African clawed frog</name>
    <dbReference type="NCBI Taxonomy" id="8355"/>
    <lineage>
        <taxon>Eukaryota</taxon>
        <taxon>Metazoa</taxon>
        <taxon>Chordata</taxon>
        <taxon>Craniata</taxon>
        <taxon>Vertebrata</taxon>
        <taxon>Euteleostomi</taxon>
        <taxon>Amphibia</taxon>
        <taxon>Batrachia</taxon>
        <taxon>Anura</taxon>
        <taxon>Pipoidea</taxon>
        <taxon>Pipidae</taxon>
        <taxon>Xenopodinae</taxon>
        <taxon>Xenopus</taxon>
        <taxon>Xenopus</taxon>
    </lineage>
</organism>
<proteinExistence type="predicted"/>
<gene>
    <name evidence="2" type="ORF">XELAEV_18006066mg</name>
</gene>
<dbReference type="InterPro" id="IPR006578">
    <property type="entry name" value="MADF-dom"/>
</dbReference>
<reference evidence="3" key="1">
    <citation type="journal article" date="2016" name="Nature">
        <title>Genome evolution in the allotetraploid frog Xenopus laevis.</title>
        <authorList>
            <person name="Session A.M."/>
            <person name="Uno Y."/>
            <person name="Kwon T."/>
            <person name="Chapman J.A."/>
            <person name="Toyoda A."/>
            <person name="Takahashi S."/>
            <person name="Fukui A."/>
            <person name="Hikosaka A."/>
            <person name="Suzuki A."/>
            <person name="Kondo M."/>
            <person name="van Heeringen S.J."/>
            <person name="Quigley I."/>
            <person name="Heinz S."/>
            <person name="Ogino H."/>
            <person name="Ochi H."/>
            <person name="Hellsten U."/>
            <person name="Lyons J.B."/>
            <person name="Simakov O."/>
            <person name="Putnam N."/>
            <person name="Stites J."/>
            <person name="Kuroki Y."/>
            <person name="Tanaka T."/>
            <person name="Michiue T."/>
            <person name="Watanabe M."/>
            <person name="Bogdanovic O."/>
            <person name="Lister R."/>
            <person name="Georgiou G."/>
            <person name="Paranjpe S.S."/>
            <person name="van Kruijsbergen I."/>
            <person name="Shu S."/>
            <person name="Carlson J."/>
            <person name="Kinoshita T."/>
            <person name="Ohta Y."/>
            <person name="Mawaribuchi S."/>
            <person name="Jenkins J."/>
            <person name="Grimwood J."/>
            <person name="Schmutz J."/>
            <person name="Mitros T."/>
            <person name="Mozaffari S.V."/>
            <person name="Suzuki Y."/>
            <person name="Haramoto Y."/>
            <person name="Yamamoto T.S."/>
            <person name="Takagi C."/>
            <person name="Heald R."/>
            <person name="Miller K."/>
            <person name="Haudenschild C."/>
            <person name="Kitzman J."/>
            <person name="Nakayama T."/>
            <person name="Izutsu Y."/>
            <person name="Robert J."/>
            <person name="Fortriede J."/>
            <person name="Burns K."/>
            <person name="Lotay V."/>
            <person name="Karimi K."/>
            <person name="Yasuoka Y."/>
            <person name="Dichmann D.S."/>
            <person name="Flajnik M.F."/>
            <person name="Houston D.W."/>
            <person name="Shendure J."/>
            <person name="DuPasquier L."/>
            <person name="Vize P.D."/>
            <person name="Zorn A.M."/>
            <person name="Ito M."/>
            <person name="Marcotte E.M."/>
            <person name="Wallingford J.B."/>
            <person name="Ito Y."/>
            <person name="Asashima M."/>
            <person name="Ueno N."/>
            <person name="Matsuda Y."/>
            <person name="Veenstra G.J."/>
            <person name="Fujiyama A."/>
            <person name="Harland R.M."/>
            <person name="Taira M."/>
            <person name="Rokhsar D.S."/>
        </authorList>
    </citation>
    <scope>NUCLEOTIDE SEQUENCE [LARGE SCALE GENOMIC DNA]</scope>
    <source>
        <strain evidence="3">J</strain>
    </source>
</reference>
<dbReference type="PANTHER" id="PTHR21505:SF8">
    <property type="entry name" value="DPT-YFP REPRESSOR BY OVEREXPRESSION, ISOFORM D-RELATED"/>
    <property type="match status" value="1"/>
</dbReference>
<dbReference type="SMART" id="SM00595">
    <property type="entry name" value="MADF"/>
    <property type="match status" value="1"/>
</dbReference>
<feature type="domain" description="MADF" evidence="1">
    <location>
        <begin position="23"/>
        <end position="121"/>
    </location>
</feature>
<dbReference type="EMBL" id="CM004466">
    <property type="protein sequence ID" value="OCU00297.1"/>
    <property type="molecule type" value="Genomic_DNA"/>
</dbReference>
<name>A0A974E0G2_XENLA</name>
<dbReference type="AlphaFoldDB" id="A0A974E0G2"/>
<dbReference type="PANTHER" id="PTHR21505">
    <property type="entry name" value="MADF DOMAIN-CONTAINING PROTEIN-RELATED"/>
    <property type="match status" value="1"/>
</dbReference>
<dbReference type="Proteomes" id="UP000694892">
    <property type="component" value="Chromosome 1L"/>
</dbReference>